<dbReference type="InterPro" id="IPR029016">
    <property type="entry name" value="GAF-like_dom_sf"/>
</dbReference>
<evidence type="ECO:0000313" key="3">
    <source>
        <dbReference type="EMBL" id="HHS29191.1"/>
    </source>
</evidence>
<name>A0A7V6A3A8_9BACT</name>
<evidence type="ECO:0000256" key="1">
    <source>
        <dbReference type="SAM" id="MobiDB-lite"/>
    </source>
</evidence>
<dbReference type="Gene3D" id="1.10.3210.10">
    <property type="entry name" value="Hypothetical protein af1432"/>
    <property type="match status" value="1"/>
</dbReference>
<proteinExistence type="predicted"/>
<dbReference type="AlphaFoldDB" id="A0A7V6A3A8"/>
<dbReference type="Pfam" id="PF01590">
    <property type="entry name" value="GAF"/>
    <property type="match status" value="1"/>
</dbReference>
<dbReference type="PROSITE" id="PS51833">
    <property type="entry name" value="HDOD"/>
    <property type="match status" value="1"/>
</dbReference>
<dbReference type="PANTHER" id="PTHR33525">
    <property type="match status" value="1"/>
</dbReference>
<dbReference type="EMBL" id="DTGR01000091">
    <property type="protein sequence ID" value="HHS29191.1"/>
    <property type="molecule type" value="Genomic_DNA"/>
</dbReference>
<gene>
    <name evidence="3" type="ORF">ENV52_05755</name>
</gene>
<comment type="caution">
    <text evidence="3">The sequence shown here is derived from an EMBL/GenBank/DDBJ whole genome shotgun (WGS) entry which is preliminary data.</text>
</comment>
<dbReference type="SUPFAM" id="SSF109604">
    <property type="entry name" value="HD-domain/PDEase-like"/>
    <property type="match status" value="1"/>
</dbReference>
<accession>A0A7V6A3A8</accession>
<feature type="domain" description="HDOD" evidence="2">
    <location>
        <begin position="97"/>
        <end position="292"/>
    </location>
</feature>
<dbReference type="Gene3D" id="3.30.450.40">
    <property type="match status" value="1"/>
</dbReference>
<reference evidence="3" key="1">
    <citation type="journal article" date="2020" name="mSystems">
        <title>Genome- and Community-Level Interaction Insights into Carbon Utilization and Element Cycling Functions of Hydrothermarchaeota in Hydrothermal Sediment.</title>
        <authorList>
            <person name="Zhou Z."/>
            <person name="Liu Y."/>
            <person name="Xu W."/>
            <person name="Pan J."/>
            <person name="Luo Z.H."/>
            <person name="Li M."/>
        </authorList>
    </citation>
    <scope>NUCLEOTIDE SEQUENCE [LARGE SCALE GENOMIC DNA]</scope>
    <source>
        <strain evidence="3">SpSt-767</strain>
    </source>
</reference>
<sequence>MKTKRVGPACRSHPLFFRQPRPFFAIFPVVLEFFQKSSISLSDSGAPGWAEFMWPRQEGRRAMTMLDIPPGQAQKDPKGSGAHLDNYLRIISDSPMFPAFAANIQELLSILEDPYYPVFEVARVVLRDVSLTTQILKLVNSIYFQSRQRQVHTISSAVMIMGFELVRDLAVGLKLFENFQKSPSLDKVKQLMFLSFFMALAVQELAHQDRRFAGEELFLTALLYNFGELAAAYYFPEEYRRVLEGVREGGLSKPEAVQQVFHCSLDDLGQALLMTWNFPDSLRERLADLKKPGWELPGPAEQRRRLFRGVDELSQVLLGPEVAPEKRQKVQERMARHLGLQPEVMARSMTVCLHRLQELTRILHLDVANLGLSLPLDTPGDDHAAGTENPEAAEAAAAGRPASVHTPGPDQELSRLNFLLQVIEEINQAIATRMPIHQVFMMILEGIYQGIGFDRVVFCMVDPQRTWITARFGIGKDVEALLSLLKTPFASKTNPLSLSIAHAREYVVSPGPRPKETPFLEEEFWRVSGAQAVLVSPVLIDAAPIGVIYLDRLQTLPAITTLDRQRLQSFRDLAVIALRLSSQRGQGGLSG</sequence>
<dbReference type="PANTHER" id="PTHR33525:SF3">
    <property type="entry name" value="RIBONUCLEASE Y"/>
    <property type="match status" value="1"/>
</dbReference>
<feature type="compositionally biased region" description="Low complexity" evidence="1">
    <location>
        <begin position="386"/>
        <end position="402"/>
    </location>
</feature>
<organism evidence="3">
    <name type="scientific">Desulfobacca acetoxidans</name>
    <dbReference type="NCBI Taxonomy" id="60893"/>
    <lineage>
        <taxon>Bacteria</taxon>
        <taxon>Pseudomonadati</taxon>
        <taxon>Thermodesulfobacteriota</taxon>
        <taxon>Desulfobaccia</taxon>
        <taxon>Desulfobaccales</taxon>
        <taxon>Desulfobaccaceae</taxon>
        <taxon>Desulfobacca</taxon>
    </lineage>
</organism>
<dbReference type="SUPFAM" id="SSF55781">
    <property type="entry name" value="GAF domain-like"/>
    <property type="match status" value="1"/>
</dbReference>
<feature type="region of interest" description="Disordered" evidence="1">
    <location>
        <begin position="379"/>
        <end position="409"/>
    </location>
</feature>
<dbReference type="Pfam" id="PF08668">
    <property type="entry name" value="HDOD"/>
    <property type="match status" value="1"/>
</dbReference>
<dbReference type="InterPro" id="IPR003018">
    <property type="entry name" value="GAF"/>
</dbReference>
<protein>
    <submittedName>
        <fullName evidence="3">HDOD domain-containing protein</fullName>
    </submittedName>
</protein>
<dbReference type="InterPro" id="IPR052340">
    <property type="entry name" value="RNase_Y/CdgJ"/>
</dbReference>
<evidence type="ECO:0000259" key="2">
    <source>
        <dbReference type="PROSITE" id="PS51833"/>
    </source>
</evidence>
<dbReference type="InterPro" id="IPR013976">
    <property type="entry name" value="HDOD"/>
</dbReference>